<feature type="domain" description="KRAB" evidence="13">
    <location>
        <begin position="11"/>
        <end position="82"/>
    </location>
</feature>
<protein>
    <submittedName>
        <fullName evidence="16 17">Zinc finger protein 660-like isoform X1</fullName>
    </submittedName>
</protein>
<evidence type="ECO:0000313" key="15">
    <source>
        <dbReference type="Proteomes" id="UP000515159"/>
    </source>
</evidence>
<evidence type="ECO:0000256" key="1">
    <source>
        <dbReference type="ARBA" id="ARBA00004123"/>
    </source>
</evidence>
<keyword evidence="5" id="KW-0862">Zinc</keyword>
<evidence type="ECO:0000256" key="5">
    <source>
        <dbReference type="ARBA" id="ARBA00022833"/>
    </source>
</evidence>
<sequence>MEKKDFDQVPLTFDDVALYFSEEEWHCLEERQKILYRNVMMENFETLTSLGFSTTIPDIILRIERGEDPYVCDPQDANERGITWRHQRNQPRAGQNKTDFSKAGVVSQHVRVPSGHRLHPCIECGICFRDATYFLEQQETYGVDNSFTCTDGKRFTQKRSIMTRCKMHSEREPFRNGERTSAVSRSHSPPKDDLVHMDEKPGLRERFRLKREVHSLCKTIPFGDISECGKQFSNQPQFKTAWSSYLQKKTHAGEDFEQRFSQEMLPVADCEMLSRDQEESSSQENILENCSHALVKQSITYECSVCEKHFTQKKHLNRHQITHTKKKPFKCSECGKGFNVNYSLLRHQKIHAAEKARHRDRKYTCDECGLVFDKEKALKQHQGIHKRGKLFKYQCTECQADFITNSKLQEHQRTHTGERPYCCTECEKSFIRKSHLKVHERIHTGEKPYNCTECGICYRHKNALERHKTESHNGLA</sequence>
<dbReference type="Gene3D" id="3.30.160.60">
    <property type="entry name" value="Classic Zinc Finger"/>
    <property type="match status" value="7"/>
</dbReference>
<proteinExistence type="predicted"/>
<dbReference type="InterPro" id="IPR036236">
    <property type="entry name" value="Znf_C2H2_sf"/>
</dbReference>
<keyword evidence="15" id="KW-1185">Reference proteome</keyword>
<dbReference type="PANTHER" id="PTHR24399:SF76">
    <property type="entry name" value="GASTRULA ZINC FINGER PROTEIN XLCGF46.1 ISOFORM X1"/>
    <property type="match status" value="1"/>
</dbReference>
<dbReference type="FunFam" id="3.30.160.60:FF:000710">
    <property type="entry name" value="Zinc finger protein 768"/>
    <property type="match status" value="1"/>
</dbReference>
<evidence type="ECO:0000313" key="17">
    <source>
        <dbReference type="RefSeq" id="XP_033787899.1"/>
    </source>
</evidence>
<feature type="domain" description="C2H2-type" evidence="12">
    <location>
        <begin position="329"/>
        <end position="356"/>
    </location>
</feature>
<feature type="domain" description="C2H2-type" evidence="12">
    <location>
        <begin position="421"/>
        <end position="448"/>
    </location>
</feature>
<feature type="domain" description="KRAB-related" evidence="14">
    <location>
        <begin position="8"/>
        <end position="73"/>
    </location>
</feature>
<feature type="domain" description="C2H2-type" evidence="12">
    <location>
        <begin position="363"/>
        <end position="390"/>
    </location>
</feature>
<dbReference type="PANTHER" id="PTHR24399">
    <property type="entry name" value="ZINC FINGER AND BTB DOMAIN-CONTAINING"/>
    <property type="match status" value="1"/>
</dbReference>
<evidence type="ECO:0000313" key="16">
    <source>
        <dbReference type="RefSeq" id="XP_033787898.1"/>
    </source>
</evidence>
<dbReference type="Proteomes" id="UP000515159">
    <property type="component" value="Chromosome 2"/>
</dbReference>
<evidence type="ECO:0000256" key="9">
    <source>
        <dbReference type="ARBA" id="ARBA00023242"/>
    </source>
</evidence>
<dbReference type="GO" id="GO:0000978">
    <property type="term" value="F:RNA polymerase II cis-regulatory region sequence-specific DNA binding"/>
    <property type="evidence" value="ECO:0007669"/>
    <property type="project" value="TreeGrafter"/>
</dbReference>
<evidence type="ECO:0000256" key="8">
    <source>
        <dbReference type="ARBA" id="ARBA00023163"/>
    </source>
</evidence>
<dbReference type="Pfam" id="PF00096">
    <property type="entry name" value="zf-C2H2"/>
    <property type="match status" value="6"/>
</dbReference>
<feature type="domain" description="C2H2-type" evidence="12">
    <location>
        <begin position="449"/>
        <end position="476"/>
    </location>
</feature>
<evidence type="ECO:0000259" key="12">
    <source>
        <dbReference type="PROSITE" id="PS50157"/>
    </source>
</evidence>
<evidence type="ECO:0000256" key="11">
    <source>
        <dbReference type="SAM" id="MobiDB-lite"/>
    </source>
</evidence>
<feature type="domain" description="C2H2-type" evidence="12">
    <location>
        <begin position="393"/>
        <end position="420"/>
    </location>
</feature>
<dbReference type="GO" id="GO:0008270">
    <property type="term" value="F:zinc ion binding"/>
    <property type="evidence" value="ECO:0007669"/>
    <property type="project" value="UniProtKB-KW"/>
</dbReference>
<reference evidence="16 17" key="1">
    <citation type="submission" date="2025-04" db="UniProtKB">
        <authorList>
            <consortium name="RefSeq"/>
        </authorList>
    </citation>
    <scope>IDENTIFICATION</scope>
</reference>
<comment type="subcellular location">
    <subcellularLocation>
        <location evidence="1">Nucleus</location>
    </subcellularLocation>
</comment>
<evidence type="ECO:0000256" key="2">
    <source>
        <dbReference type="ARBA" id="ARBA00022723"/>
    </source>
</evidence>
<dbReference type="PROSITE" id="PS50806">
    <property type="entry name" value="KRAB_RELATED"/>
    <property type="match status" value="1"/>
</dbReference>
<keyword evidence="8" id="KW-0804">Transcription</keyword>
<evidence type="ECO:0000256" key="10">
    <source>
        <dbReference type="PROSITE-ProRule" id="PRU00042"/>
    </source>
</evidence>
<dbReference type="SMART" id="SM00349">
    <property type="entry name" value="KRAB"/>
    <property type="match status" value="1"/>
</dbReference>
<dbReference type="PROSITE" id="PS50805">
    <property type="entry name" value="KRAB"/>
    <property type="match status" value="1"/>
</dbReference>
<dbReference type="FunFam" id="3.30.160.60:FF:000575">
    <property type="entry name" value="Zinc finger protein OZF"/>
    <property type="match status" value="1"/>
</dbReference>
<dbReference type="RefSeq" id="XP_033787898.1">
    <property type="nucleotide sequence ID" value="XM_033932007.1"/>
</dbReference>
<evidence type="ECO:0000256" key="3">
    <source>
        <dbReference type="ARBA" id="ARBA00022737"/>
    </source>
</evidence>
<dbReference type="SUPFAM" id="SSF57667">
    <property type="entry name" value="beta-beta-alpha zinc fingers"/>
    <property type="match status" value="3"/>
</dbReference>
<dbReference type="InterPro" id="IPR003655">
    <property type="entry name" value="aKRAB"/>
</dbReference>
<evidence type="ECO:0000259" key="14">
    <source>
        <dbReference type="PROSITE" id="PS50806"/>
    </source>
</evidence>
<dbReference type="FunFam" id="3.30.160.60:FF:000038">
    <property type="entry name" value="Zinc finger protein 624"/>
    <property type="match status" value="1"/>
</dbReference>
<dbReference type="PROSITE" id="PS00028">
    <property type="entry name" value="ZINC_FINGER_C2H2_1"/>
    <property type="match status" value="6"/>
</dbReference>
<dbReference type="InterPro" id="IPR001909">
    <property type="entry name" value="KRAB"/>
</dbReference>
<dbReference type="AlphaFoldDB" id="A0A6P8QK66"/>
<keyword evidence="2" id="KW-0479">Metal-binding</keyword>
<dbReference type="InterPro" id="IPR013087">
    <property type="entry name" value="Znf_C2H2_type"/>
</dbReference>
<keyword evidence="7" id="KW-0238">DNA-binding</keyword>
<accession>A0A6P8QK66</accession>
<dbReference type="Pfam" id="PF01352">
    <property type="entry name" value="KRAB"/>
    <property type="match status" value="1"/>
</dbReference>
<keyword evidence="4 10" id="KW-0863">Zinc-finger</keyword>
<dbReference type="RefSeq" id="XP_033787899.1">
    <property type="nucleotide sequence ID" value="XM_033932008.1"/>
</dbReference>
<dbReference type="InterPro" id="IPR036051">
    <property type="entry name" value="KRAB_dom_sf"/>
</dbReference>
<evidence type="ECO:0000256" key="7">
    <source>
        <dbReference type="ARBA" id="ARBA00023125"/>
    </source>
</evidence>
<dbReference type="CDD" id="cd07765">
    <property type="entry name" value="KRAB_A-box"/>
    <property type="match status" value="1"/>
</dbReference>
<dbReference type="FunFam" id="3.30.160.60:FF:001270">
    <property type="entry name" value="zinc finger protein 583 isoform X1"/>
    <property type="match status" value="1"/>
</dbReference>
<evidence type="ECO:0000256" key="4">
    <source>
        <dbReference type="ARBA" id="ARBA00022771"/>
    </source>
</evidence>
<dbReference type="GO" id="GO:0001817">
    <property type="term" value="P:regulation of cytokine production"/>
    <property type="evidence" value="ECO:0007669"/>
    <property type="project" value="TreeGrafter"/>
</dbReference>
<dbReference type="GO" id="GO:0005654">
    <property type="term" value="C:nucleoplasm"/>
    <property type="evidence" value="ECO:0007669"/>
    <property type="project" value="TreeGrafter"/>
</dbReference>
<dbReference type="GO" id="GO:0002682">
    <property type="term" value="P:regulation of immune system process"/>
    <property type="evidence" value="ECO:0007669"/>
    <property type="project" value="TreeGrafter"/>
</dbReference>
<dbReference type="GO" id="GO:0001227">
    <property type="term" value="F:DNA-binding transcription repressor activity, RNA polymerase II-specific"/>
    <property type="evidence" value="ECO:0007669"/>
    <property type="project" value="TreeGrafter"/>
</dbReference>
<dbReference type="RefSeq" id="XP_033787900.1">
    <property type="nucleotide sequence ID" value="XM_033932009.1"/>
</dbReference>
<keyword evidence="9" id="KW-0539">Nucleus</keyword>
<organism evidence="15 16">
    <name type="scientific">Geotrypetes seraphini</name>
    <name type="common">Gaboon caecilian</name>
    <name type="synonym">Caecilia seraphini</name>
    <dbReference type="NCBI Taxonomy" id="260995"/>
    <lineage>
        <taxon>Eukaryota</taxon>
        <taxon>Metazoa</taxon>
        <taxon>Chordata</taxon>
        <taxon>Craniata</taxon>
        <taxon>Vertebrata</taxon>
        <taxon>Euteleostomi</taxon>
        <taxon>Amphibia</taxon>
        <taxon>Gymnophiona</taxon>
        <taxon>Geotrypetes</taxon>
    </lineage>
</organism>
<keyword evidence="3" id="KW-0677">Repeat</keyword>
<feature type="compositionally biased region" description="Basic and acidic residues" evidence="11">
    <location>
        <begin position="169"/>
        <end position="178"/>
    </location>
</feature>
<dbReference type="GeneID" id="117354443"/>
<dbReference type="SUPFAM" id="SSF109640">
    <property type="entry name" value="KRAB domain (Kruppel-associated box)"/>
    <property type="match status" value="1"/>
</dbReference>
<dbReference type="OrthoDB" id="9892686at2759"/>
<keyword evidence="6" id="KW-0805">Transcription regulation</keyword>
<gene>
    <name evidence="16 17 18" type="primary">LOC117354443</name>
</gene>
<dbReference type="Gene3D" id="6.10.140.140">
    <property type="match status" value="1"/>
</dbReference>
<dbReference type="KEGG" id="gsh:117354443"/>
<dbReference type="SMART" id="SM00355">
    <property type="entry name" value="ZnF_C2H2"/>
    <property type="match status" value="6"/>
</dbReference>
<feature type="domain" description="C2H2-type" evidence="12">
    <location>
        <begin position="301"/>
        <end position="328"/>
    </location>
</feature>
<feature type="region of interest" description="Disordered" evidence="11">
    <location>
        <begin position="169"/>
        <end position="197"/>
    </location>
</feature>
<name>A0A6P8QK66_GEOSA</name>
<evidence type="ECO:0000256" key="6">
    <source>
        <dbReference type="ARBA" id="ARBA00023015"/>
    </source>
</evidence>
<dbReference type="FunFam" id="3.30.160.60:FF:000145">
    <property type="entry name" value="Zinc finger protein 574"/>
    <property type="match status" value="1"/>
</dbReference>
<evidence type="ECO:0000259" key="13">
    <source>
        <dbReference type="PROSITE" id="PS50805"/>
    </source>
</evidence>
<dbReference type="PROSITE" id="PS50157">
    <property type="entry name" value="ZINC_FINGER_C2H2_2"/>
    <property type="match status" value="6"/>
</dbReference>
<evidence type="ECO:0000313" key="18">
    <source>
        <dbReference type="RefSeq" id="XP_033787900.1"/>
    </source>
</evidence>